<dbReference type="InterPro" id="IPR029044">
    <property type="entry name" value="Nucleotide-diphossugar_trans"/>
</dbReference>
<dbReference type="EC" id="2.7.7.60" evidence="3"/>
<dbReference type="GO" id="GO:0050518">
    <property type="term" value="F:2-C-methyl-D-erythritol 4-phosphate cytidylyltransferase activity"/>
    <property type="evidence" value="ECO:0007669"/>
    <property type="project" value="UniProtKB-EC"/>
</dbReference>
<evidence type="ECO:0000313" key="4">
    <source>
        <dbReference type="EMBL" id="WOK06832.1"/>
    </source>
</evidence>
<comment type="catalytic activity">
    <reaction evidence="3">
        <text>2-C-methyl-D-erythritol 4-phosphate + CTP + H(+) = 4-CDP-2-C-methyl-D-erythritol + diphosphate</text>
        <dbReference type="Rhea" id="RHEA:13429"/>
        <dbReference type="ChEBI" id="CHEBI:15378"/>
        <dbReference type="ChEBI" id="CHEBI:33019"/>
        <dbReference type="ChEBI" id="CHEBI:37563"/>
        <dbReference type="ChEBI" id="CHEBI:57823"/>
        <dbReference type="ChEBI" id="CHEBI:58262"/>
        <dbReference type="EC" id="2.7.7.60"/>
    </reaction>
</comment>
<dbReference type="InterPro" id="IPR050088">
    <property type="entry name" value="IspD/TarI_cytidylyltransf_bact"/>
</dbReference>
<dbReference type="EMBL" id="CP136051">
    <property type="protein sequence ID" value="WOK06832.1"/>
    <property type="molecule type" value="Genomic_DNA"/>
</dbReference>
<comment type="function">
    <text evidence="3">Catalyzes the formation of 4-diphosphocytidyl-2-C-methyl-D-erythritol from CTP and 2-C-methyl-D-erythritol 4-phosphate (MEP).</text>
</comment>
<dbReference type="PANTHER" id="PTHR32125:SF4">
    <property type="entry name" value="2-C-METHYL-D-ERYTHRITOL 4-PHOSPHATE CYTIDYLYLTRANSFERASE, CHLOROPLASTIC"/>
    <property type="match status" value="1"/>
</dbReference>
<name>A0ABZ0ITA0_9BACT</name>
<dbReference type="Proteomes" id="UP001302349">
    <property type="component" value="Chromosome"/>
</dbReference>
<proteinExistence type="inferred from homology"/>
<dbReference type="Pfam" id="PF01128">
    <property type="entry name" value="IspD"/>
    <property type="match status" value="1"/>
</dbReference>
<reference evidence="4 5" key="1">
    <citation type="journal article" date="2023" name="Microbiol. Resour. Announc.">
        <title>Complete Genome Sequence of Imperialibacter roseus strain P4T.</title>
        <authorList>
            <person name="Tizabi D.R."/>
            <person name="Bachvaroff T."/>
            <person name="Hill R.T."/>
        </authorList>
    </citation>
    <scope>NUCLEOTIDE SEQUENCE [LARGE SCALE GENOMIC DNA]</scope>
    <source>
        <strain evidence="4 5">P4T</strain>
    </source>
</reference>
<accession>A0ABZ0ITA0</accession>
<evidence type="ECO:0000256" key="2">
    <source>
        <dbReference type="ARBA" id="ARBA00022695"/>
    </source>
</evidence>
<organism evidence="4 5">
    <name type="scientific">Imperialibacter roseus</name>
    <dbReference type="NCBI Taxonomy" id="1324217"/>
    <lineage>
        <taxon>Bacteria</taxon>
        <taxon>Pseudomonadati</taxon>
        <taxon>Bacteroidota</taxon>
        <taxon>Cytophagia</taxon>
        <taxon>Cytophagales</taxon>
        <taxon>Flammeovirgaceae</taxon>
        <taxon>Imperialibacter</taxon>
    </lineage>
</organism>
<gene>
    <name evidence="3" type="primary">ispD</name>
    <name evidence="4" type="ORF">RT717_27575</name>
</gene>
<keyword evidence="1 3" id="KW-0808">Transferase</keyword>
<keyword evidence="3" id="KW-0414">Isoprene biosynthesis</keyword>
<keyword evidence="5" id="KW-1185">Reference proteome</keyword>
<dbReference type="InterPro" id="IPR001228">
    <property type="entry name" value="IspD"/>
</dbReference>
<dbReference type="Gene3D" id="3.90.550.10">
    <property type="entry name" value="Spore Coat Polysaccharide Biosynthesis Protein SpsA, Chain A"/>
    <property type="match status" value="1"/>
</dbReference>
<evidence type="ECO:0000256" key="3">
    <source>
        <dbReference type="HAMAP-Rule" id="MF_00108"/>
    </source>
</evidence>
<protein>
    <recommendedName>
        <fullName evidence="3">2-C-methyl-D-erythritol 4-phosphate cytidylyltransferase</fullName>
        <ecNumber evidence="3">2.7.7.60</ecNumber>
    </recommendedName>
    <alternativeName>
        <fullName evidence="3">4-diphosphocytidyl-2C-methyl-D-erythritol synthase</fullName>
    </alternativeName>
    <alternativeName>
        <fullName evidence="3">MEP cytidylyltransferase</fullName>
        <shortName evidence="3">MCT</shortName>
    </alternativeName>
</protein>
<feature type="site" description="Positions MEP for the nucleophilic attack" evidence="3">
    <location>
        <position position="154"/>
    </location>
</feature>
<dbReference type="CDD" id="cd02516">
    <property type="entry name" value="CDP-ME_synthetase"/>
    <property type="match status" value="1"/>
</dbReference>
<dbReference type="HAMAP" id="MF_00108">
    <property type="entry name" value="IspD"/>
    <property type="match status" value="1"/>
</dbReference>
<keyword evidence="2 3" id="KW-0548">Nucleotidyltransferase</keyword>
<dbReference type="NCBIfam" id="TIGR00453">
    <property type="entry name" value="ispD"/>
    <property type="match status" value="1"/>
</dbReference>
<dbReference type="SUPFAM" id="SSF53448">
    <property type="entry name" value="Nucleotide-diphospho-sugar transferases"/>
    <property type="match status" value="1"/>
</dbReference>
<dbReference type="InterPro" id="IPR034683">
    <property type="entry name" value="IspD/TarI"/>
</dbReference>
<evidence type="ECO:0000313" key="5">
    <source>
        <dbReference type="Proteomes" id="UP001302349"/>
    </source>
</evidence>
<dbReference type="NCBIfam" id="NF001186">
    <property type="entry name" value="PRK00155.2-3"/>
    <property type="match status" value="1"/>
</dbReference>
<dbReference type="PANTHER" id="PTHR32125">
    <property type="entry name" value="2-C-METHYL-D-ERYTHRITOL 4-PHOSPHATE CYTIDYLYLTRANSFERASE, CHLOROPLASTIC"/>
    <property type="match status" value="1"/>
</dbReference>
<sequence>MPEKYVIIVAGGSGSRMGSTLPKQFLEVNGRPILMRTIEVFSSFDPAMAIILVLPQSNMALWKELCEEHRFLPAHQIVAGGASRFQSVRNGLEHLPDKGLVAIHDGVRPFVSTEVITQGFEVASKQGNAIVSLPLKESIREVPGPGNKSAARDRSKYRLVQTPQTFDISVIKKAYRQPESALFTDDASVVESAGDSIVLIDGNEENIKITHQADLLIAEALLKNKKSPA</sequence>
<feature type="site" description="Transition state stabilizer" evidence="3">
    <location>
        <position position="16"/>
    </location>
</feature>
<feature type="site" description="Positions MEP for the nucleophilic attack" evidence="3">
    <location>
        <position position="208"/>
    </location>
</feature>
<comment type="similarity">
    <text evidence="3">Belongs to the IspD/TarI cytidylyltransferase family. IspD subfamily.</text>
</comment>
<evidence type="ECO:0000256" key="1">
    <source>
        <dbReference type="ARBA" id="ARBA00022679"/>
    </source>
</evidence>
<feature type="site" description="Transition state stabilizer" evidence="3">
    <location>
        <position position="23"/>
    </location>
</feature>
<dbReference type="RefSeq" id="WP_317489532.1">
    <property type="nucleotide sequence ID" value="NZ_CP136051.1"/>
</dbReference>
<comment type="pathway">
    <text evidence="3">Isoprenoid biosynthesis; isopentenyl diphosphate biosynthesis via DXP pathway; isopentenyl diphosphate from 1-deoxy-D-xylulose 5-phosphate: step 2/6.</text>
</comment>